<evidence type="ECO:0000256" key="3">
    <source>
        <dbReference type="ARBA" id="ARBA00023237"/>
    </source>
</evidence>
<comment type="caution">
    <text evidence="6">The sequence shown here is derived from an EMBL/GenBank/DDBJ whole genome shotgun (WGS) entry which is preliminary data.</text>
</comment>
<name>A0A2S6MZ68_9HYPH</name>
<dbReference type="Pfam" id="PF00691">
    <property type="entry name" value="OmpA"/>
    <property type="match status" value="1"/>
</dbReference>
<feature type="region of interest" description="Disordered" evidence="4">
    <location>
        <begin position="334"/>
        <end position="357"/>
    </location>
</feature>
<feature type="region of interest" description="Disordered" evidence="4">
    <location>
        <begin position="185"/>
        <end position="204"/>
    </location>
</feature>
<keyword evidence="2 5" id="KW-0472">Membrane</keyword>
<dbReference type="CDD" id="cd07185">
    <property type="entry name" value="OmpA_C-like"/>
    <property type="match status" value="1"/>
</dbReference>
<evidence type="ECO:0000256" key="5">
    <source>
        <dbReference type="SAM" id="Phobius"/>
    </source>
</evidence>
<organism evidence="6 7">
    <name type="scientific">Rhodoblastus sphagnicola</name>
    <dbReference type="NCBI Taxonomy" id="333368"/>
    <lineage>
        <taxon>Bacteria</taxon>
        <taxon>Pseudomonadati</taxon>
        <taxon>Pseudomonadota</taxon>
        <taxon>Alphaproteobacteria</taxon>
        <taxon>Hyphomicrobiales</taxon>
        <taxon>Rhodoblastaceae</taxon>
        <taxon>Rhodoblastus</taxon>
    </lineage>
</organism>
<dbReference type="InterPro" id="IPR050330">
    <property type="entry name" value="Bact_OuterMem_StrucFunc"/>
</dbReference>
<keyword evidence="5" id="KW-1133">Transmembrane helix</keyword>
<dbReference type="GO" id="GO:0009279">
    <property type="term" value="C:cell outer membrane"/>
    <property type="evidence" value="ECO:0007669"/>
    <property type="project" value="UniProtKB-SubCell"/>
</dbReference>
<feature type="compositionally biased region" description="Low complexity" evidence="4">
    <location>
        <begin position="190"/>
        <end position="204"/>
    </location>
</feature>
<dbReference type="PRINTS" id="PR01021">
    <property type="entry name" value="OMPADOMAIN"/>
</dbReference>
<dbReference type="EMBL" id="NHSJ01000121">
    <property type="protein sequence ID" value="PPQ27648.1"/>
    <property type="molecule type" value="Genomic_DNA"/>
</dbReference>
<dbReference type="InterPro" id="IPR006665">
    <property type="entry name" value="OmpA-like"/>
</dbReference>
<dbReference type="InterPro" id="IPR036737">
    <property type="entry name" value="OmpA-like_sf"/>
</dbReference>
<gene>
    <name evidence="6" type="ORF">CCR94_19435</name>
</gene>
<proteinExistence type="predicted"/>
<evidence type="ECO:0000256" key="2">
    <source>
        <dbReference type="ARBA" id="ARBA00023136"/>
    </source>
</evidence>
<evidence type="ECO:0000313" key="7">
    <source>
        <dbReference type="Proteomes" id="UP000239089"/>
    </source>
</evidence>
<dbReference type="Gene3D" id="3.30.1330.60">
    <property type="entry name" value="OmpA-like domain"/>
    <property type="match status" value="1"/>
</dbReference>
<keyword evidence="3" id="KW-0998">Cell outer membrane</keyword>
<feature type="compositionally biased region" description="Basic and acidic residues" evidence="4">
    <location>
        <begin position="343"/>
        <end position="357"/>
    </location>
</feature>
<dbReference type="SUPFAM" id="SSF103088">
    <property type="entry name" value="OmpA-like"/>
    <property type="match status" value="1"/>
</dbReference>
<dbReference type="AlphaFoldDB" id="A0A2S6MZ68"/>
<feature type="transmembrane region" description="Helical" evidence="5">
    <location>
        <begin position="35"/>
        <end position="52"/>
    </location>
</feature>
<feature type="transmembrane region" description="Helical" evidence="5">
    <location>
        <begin position="64"/>
        <end position="86"/>
    </location>
</feature>
<feature type="transmembrane region" description="Helical" evidence="5">
    <location>
        <begin position="6"/>
        <end position="26"/>
    </location>
</feature>
<keyword evidence="5" id="KW-0812">Transmembrane</keyword>
<evidence type="ECO:0000313" key="6">
    <source>
        <dbReference type="EMBL" id="PPQ27648.1"/>
    </source>
</evidence>
<protein>
    <submittedName>
        <fullName evidence="6">Uncharacterized protein</fullName>
    </submittedName>
</protein>
<evidence type="ECO:0000256" key="1">
    <source>
        <dbReference type="ARBA" id="ARBA00004442"/>
    </source>
</evidence>
<reference evidence="6 7" key="1">
    <citation type="journal article" date="2018" name="Arch. Microbiol.">
        <title>New insights into the metabolic potential of the phototrophic purple bacterium Rhodopila globiformis DSM 161(T) from its draft genome sequence and evidence for a vanadium-dependent nitrogenase.</title>
        <authorList>
            <person name="Imhoff J.F."/>
            <person name="Rahn T."/>
            <person name="Kunzel S."/>
            <person name="Neulinger S.C."/>
        </authorList>
    </citation>
    <scope>NUCLEOTIDE SEQUENCE [LARGE SCALE GENOMIC DNA]</scope>
    <source>
        <strain evidence="6 7">DSM 16996</strain>
    </source>
</reference>
<comment type="subcellular location">
    <subcellularLocation>
        <location evidence="1">Cell outer membrane</location>
    </subcellularLocation>
</comment>
<dbReference type="InterPro" id="IPR006664">
    <property type="entry name" value="OMP_bac"/>
</dbReference>
<dbReference type="OrthoDB" id="5525824at2"/>
<dbReference type="PANTHER" id="PTHR30329">
    <property type="entry name" value="STATOR ELEMENT OF FLAGELLAR MOTOR COMPLEX"/>
    <property type="match status" value="1"/>
</dbReference>
<dbReference type="PANTHER" id="PTHR30329:SF21">
    <property type="entry name" value="LIPOPROTEIN YIAD-RELATED"/>
    <property type="match status" value="1"/>
</dbReference>
<dbReference type="Proteomes" id="UP000239089">
    <property type="component" value="Unassembled WGS sequence"/>
</dbReference>
<evidence type="ECO:0000256" key="4">
    <source>
        <dbReference type="SAM" id="MobiDB-lite"/>
    </source>
</evidence>
<accession>A0A2S6MZ68</accession>
<sequence length="357" mass="35742">MINIFAHYWGWLLLVTAIGFVGGMMVHPDEEDRGFPFWFLPLAGLLLLGYLASEFNLIGGDLSVGVEGGAIAFVGFTLGALAGGFGKKFGLRWGPLLVAALVWVCGLYMTPPTGLTPPPATAAAPASDAAAKAEADAKAAAVKAEEEAKAAAVKAEADAKAAAAKAEEEVKAAAAKAEEAKKAEAKAAEAKPAPVPAQEPVAAPEPAAAAAPASLADKKAAAIAAAAALPATGPLDVGQCQTALSGLVAKENIKFAAGGAKLAPESKPLIGKIGAALARCPATVKVEVSGHTDNAGEAAKNKALSKSRAQAVVDALKAKGAKAGQLAAVGYGQEKPVASNDTAEGKADNRRIEFAVK</sequence>
<dbReference type="PROSITE" id="PS51123">
    <property type="entry name" value="OMPA_2"/>
    <property type="match status" value="1"/>
</dbReference>
<keyword evidence="7" id="KW-1185">Reference proteome</keyword>
<dbReference type="RefSeq" id="WP_104509486.1">
    <property type="nucleotide sequence ID" value="NZ_JACIGC010000008.1"/>
</dbReference>